<dbReference type="EMBL" id="MU150514">
    <property type="protein sequence ID" value="KAF9455815.1"/>
    <property type="molecule type" value="Genomic_DNA"/>
</dbReference>
<feature type="compositionally biased region" description="Low complexity" evidence="1">
    <location>
        <begin position="37"/>
        <end position="48"/>
    </location>
</feature>
<comment type="caution">
    <text evidence="2">The sequence shown here is derived from an EMBL/GenBank/DDBJ whole genome shotgun (WGS) entry which is preliminary data.</text>
</comment>
<accession>A0A9P6CB87</accession>
<dbReference type="AlphaFoldDB" id="A0A9P6CB87"/>
<feature type="region of interest" description="Disordered" evidence="1">
    <location>
        <begin position="267"/>
        <end position="289"/>
    </location>
</feature>
<evidence type="ECO:0000313" key="2">
    <source>
        <dbReference type="EMBL" id="KAF9455815.1"/>
    </source>
</evidence>
<name>A0A9P6CB87_9AGAR</name>
<protein>
    <submittedName>
        <fullName evidence="2">Uncharacterized protein</fullName>
    </submittedName>
</protein>
<dbReference type="OrthoDB" id="3265369at2759"/>
<evidence type="ECO:0000313" key="3">
    <source>
        <dbReference type="Proteomes" id="UP000807353"/>
    </source>
</evidence>
<feature type="compositionally biased region" description="Low complexity" evidence="1">
    <location>
        <begin position="124"/>
        <end position="133"/>
    </location>
</feature>
<feature type="region of interest" description="Disordered" evidence="1">
    <location>
        <begin position="88"/>
        <end position="157"/>
    </location>
</feature>
<feature type="compositionally biased region" description="Basic and acidic residues" evidence="1">
    <location>
        <begin position="89"/>
        <end position="100"/>
    </location>
</feature>
<proteinExistence type="predicted"/>
<sequence>MTLRTFTVFQDAPTSDTPKHTASSAVLSTSLSVLANSANPNNATTLTTAEKENLHPLTGERAGPSITNSKKRKTSVLATKVHLPLGSKALKEAKEAQPDAKKRKSSSTSTAKSKSASTKKDGKPSSSSSSSARKAAKKPSRRVSPMPKLNEEVEADGEQDRIIQVDIDSRCYELTVKPLADVSQAYEQSASAETLGSCGENVKFQAVKESSVEPEIRDFFSTAPAPSTCPVLGSTLPPIVRLSDGGDQTFSTPERKKIYAAFTFTSPSPTSERFSKAKRAGSVPRLELV</sequence>
<reference evidence="2" key="1">
    <citation type="submission" date="2020-11" db="EMBL/GenBank/DDBJ databases">
        <authorList>
            <consortium name="DOE Joint Genome Institute"/>
            <person name="Ahrendt S."/>
            <person name="Riley R."/>
            <person name="Andreopoulos W."/>
            <person name="Labutti K."/>
            <person name="Pangilinan J."/>
            <person name="Ruiz-Duenas F.J."/>
            <person name="Barrasa J.M."/>
            <person name="Sanchez-Garcia M."/>
            <person name="Camarero S."/>
            <person name="Miyauchi S."/>
            <person name="Serrano A."/>
            <person name="Linde D."/>
            <person name="Babiker R."/>
            <person name="Drula E."/>
            <person name="Ayuso-Fernandez I."/>
            <person name="Pacheco R."/>
            <person name="Padilla G."/>
            <person name="Ferreira P."/>
            <person name="Barriuso J."/>
            <person name="Kellner H."/>
            <person name="Castanera R."/>
            <person name="Alfaro M."/>
            <person name="Ramirez L."/>
            <person name="Pisabarro A.G."/>
            <person name="Kuo A."/>
            <person name="Tritt A."/>
            <person name="Lipzen A."/>
            <person name="He G."/>
            <person name="Yan M."/>
            <person name="Ng V."/>
            <person name="Cullen D."/>
            <person name="Martin F."/>
            <person name="Rosso M.-N."/>
            <person name="Henrissat B."/>
            <person name="Hibbett D."/>
            <person name="Martinez A.T."/>
            <person name="Grigoriev I.V."/>
        </authorList>
    </citation>
    <scope>NUCLEOTIDE SEQUENCE</scope>
    <source>
        <strain evidence="2">CBS 247.69</strain>
    </source>
</reference>
<feature type="region of interest" description="Disordered" evidence="1">
    <location>
        <begin position="37"/>
        <end position="75"/>
    </location>
</feature>
<organism evidence="2 3">
    <name type="scientific">Collybia nuda</name>
    <dbReference type="NCBI Taxonomy" id="64659"/>
    <lineage>
        <taxon>Eukaryota</taxon>
        <taxon>Fungi</taxon>
        <taxon>Dikarya</taxon>
        <taxon>Basidiomycota</taxon>
        <taxon>Agaricomycotina</taxon>
        <taxon>Agaricomycetes</taxon>
        <taxon>Agaricomycetidae</taxon>
        <taxon>Agaricales</taxon>
        <taxon>Tricholomatineae</taxon>
        <taxon>Clitocybaceae</taxon>
        <taxon>Collybia</taxon>
    </lineage>
</organism>
<feature type="compositionally biased region" description="Low complexity" evidence="1">
    <location>
        <begin position="106"/>
        <end position="116"/>
    </location>
</feature>
<gene>
    <name evidence="2" type="ORF">BDZ94DRAFT_1230553</name>
</gene>
<dbReference type="Proteomes" id="UP000807353">
    <property type="component" value="Unassembled WGS sequence"/>
</dbReference>
<keyword evidence="3" id="KW-1185">Reference proteome</keyword>
<evidence type="ECO:0000256" key="1">
    <source>
        <dbReference type="SAM" id="MobiDB-lite"/>
    </source>
</evidence>